<dbReference type="OrthoDB" id="10278074at2759"/>
<gene>
    <name evidence="2" type="ORF">PCANC_28011</name>
</gene>
<feature type="region of interest" description="Disordered" evidence="1">
    <location>
        <begin position="340"/>
        <end position="360"/>
    </location>
</feature>
<accession>A0A2N5THA4</accession>
<evidence type="ECO:0000313" key="3">
    <source>
        <dbReference type="Proteomes" id="UP000235388"/>
    </source>
</evidence>
<evidence type="ECO:0000256" key="1">
    <source>
        <dbReference type="SAM" id="MobiDB-lite"/>
    </source>
</evidence>
<proteinExistence type="predicted"/>
<comment type="caution">
    <text evidence="2">The sequence shown here is derived from an EMBL/GenBank/DDBJ whole genome shotgun (WGS) entry which is preliminary data.</text>
</comment>
<feature type="region of interest" description="Disordered" evidence="1">
    <location>
        <begin position="298"/>
        <end position="318"/>
    </location>
</feature>
<dbReference type="EMBL" id="PGCJ01000675">
    <property type="protein sequence ID" value="PLW24841.1"/>
    <property type="molecule type" value="Genomic_DNA"/>
</dbReference>
<name>A0A2N5THA4_9BASI</name>
<protein>
    <submittedName>
        <fullName evidence="2">Uncharacterized protein</fullName>
    </submittedName>
</protein>
<dbReference type="Proteomes" id="UP000235388">
    <property type="component" value="Unassembled WGS sequence"/>
</dbReference>
<feature type="non-terminal residue" evidence="2">
    <location>
        <position position="1"/>
    </location>
</feature>
<reference evidence="2 3" key="1">
    <citation type="submission" date="2017-11" db="EMBL/GenBank/DDBJ databases">
        <title>De novo assembly and phasing of dikaryotic genomes from two isolates of Puccinia coronata f. sp. avenae, the causal agent of oat crown rust.</title>
        <authorList>
            <person name="Miller M.E."/>
            <person name="Zhang Y."/>
            <person name="Omidvar V."/>
            <person name="Sperschneider J."/>
            <person name="Schwessinger B."/>
            <person name="Raley C."/>
            <person name="Palmer J.M."/>
            <person name="Garnica D."/>
            <person name="Upadhyaya N."/>
            <person name="Rathjen J."/>
            <person name="Taylor J.M."/>
            <person name="Park R.F."/>
            <person name="Dodds P.N."/>
            <person name="Hirsch C.D."/>
            <person name="Kianian S.F."/>
            <person name="Figueroa M."/>
        </authorList>
    </citation>
    <scope>NUCLEOTIDE SEQUENCE [LARGE SCALE GENOMIC DNA]</scope>
    <source>
        <strain evidence="2">12NC29</strain>
    </source>
</reference>
<evidence type="ECO:0000313" key="2">
    <source>
        <dbReference type="EMBL" id="PLW24841.1"/>
    </source>
</evidence>
<keyword evidence="3" id="KW-1185">Reference proteome</keyword>
<organism evidence="2 3">
    <name type="scientific">Puccinia coronata f. sp. avenae</name>
    <dbReference type="NCBI Taxonomy" id="200324"/>
    <lineage>
        <taxon>Eukaryota</taxon>
        <taxon>Fungi</taxon>
        <taxon>Dikarya</taxon>
        <taxon>Basidiomycota</taxon>
        <taxon>Pucciniomycotina</taxon>
        <taxon>Pucciniomycetes</taxon>
        <taxon>Pucciniales</taxon>
        <taxon>Pucciniaceae</taxon>
        <taxon>Puccinia</taxon>
    </lineage>
</organism>
<dbReference type="AlphaFoldDB" id="A0A2N5THA4"/>
<sequence>NHNSEDGDECMANPDNRVETLIEELQSMYHLNDHYGPLAAKSVKCPANEQFARTFYAITAATQAFESSESSAVNPKPVKSEDFICEKARLFITKTDIEAYTATLDKNGDPLRKSLLKLTRDSANNQTDDFKAKYFPEGYAGEDLEAKANFCGAFNELVKHVRCQLRDLQILSTKKIQPDGPVPCIDDLIHHIIFKLLPRKDRANYAPAAITWKQRIQISHLQLEATSHYLSHYPKSVTQWNLIDQQLDVLRGNPIPFQQNLSTRHAELVLAKDLELFSHKVLFKDLNHENIFMPSLQQDGQKVKKSDSRGSLANKLDVGENGRQGRSALLAAFPPTVQPTKAHCGGRLPPASVSADVGSPSDYIRSVQDISPYG</sequence>